<reference evidence="2 3" key="1">
    <citation type="submission" date="2017-04" db="EMBL/GenBank/DDBJ databases">
        <title>Draft genome sequence of Tuber borchii Vittad., a whitish edible truffle.</title>
        <authorList>
            <consortium name="DOE Joint Genome Institute"/>
            <person name="Murat C."/>
            <person name="Kuo A."/>
            <person name="Barry K.W."/>
            <person name="Clum A."/>
            <person name="Dockter R.B."/>
            <person name="Fauchery L."/>
            <person name="Iotti M."/>
            <person name="Kohler A."/>
            <person name="Labutti K."/>
            <person name="Lindquist E.A."/>
            <person name="Lipzen A."/>
            <person name="Ohm R.A."/>
            <person name="Wang M."/>
            <person name="Grigoriev I.V."/>
            <person name="Zambonelli A."/>
            <person name="Martin F.M."/>
        </authorList>
    </citation>
    <scope>NUCLEOTIDE SEQUENCE [LARGE SCALE GENOMIC DNA]</scope>
    <source>
        <strain evidence="2 3">Tbo3840</strain>
    </source>
</reference>
<evidence type="ECO:0000313" key="3">
    <source>
        <dbReference type="Proteomes" id="UP000244722"/>
    </source>
</evidence>
<dbReference type="AlphaFoldDB" id="A0A2T6ZZY8"/>
<gene>
    <name evidence="2" type="ORF">B9Z19DRAFT_665007</name>
</gene>
<proteinExistence type="predicted"/>
<dbReference type="EMBL" id="NESQ01000052">
    <property type="protein sequence ID" value="PUU81046.1"/>
    <property type="molecule type" value="Genomic_DNA"/>
</dbReference>
<accession>A0A2T6ZZY8</accession>
<name>A0A2T6ZZY8_TUBBO</name>
<organism evidence="2 3">
    <name type="scientific">Tuber borchii</name>
    <name type="common">White truffle</name>
    <dbReference type="NCBI Taxonomy" id="42251"/>
    <lineage>
        <taxon>Eukaryota</taxon>
        <taxon>Fungi</taxon>
        <taxon>Dikarya</taxon>
        <taxon>Ascomycota</taxon>
        <taxon>Pezizomycotina</taxon>
        <taxon>Pezizomycetes</taxon>
        <taxon>Pezizales</taxon>
        <taxon>Tuberaceae</taxon>
        <taxon>Tuber</taxon>
    </lineage>
</organism>
<keyword evidence="3" id="KW-1185">Reference proteome</keyword>
<sequence length="171" mass="18667">MNRSRGSEEEGKGREGKRKRTPPVALAGGKARAFRHLCPVVPSNGRAFEAGTTRIRAIKSVFGSLVKKRLWVGPSLGREPNCLAASILFVEVEEMALFYCAEILLARDELGQASPRSESSSTVASFATSESSNYCAPDSLYDSASTRIPVLQVRVLEHSVPVTFKYENRCS</sequence>
<evidence type="ECO:0000256" key="1">
    <source>
        <dbReference type="SAM" id="MobiDB-lite"/>
    </source>
</evidence>
<feature type="region of interest" description="Disordered" evidence="1">
    <location>
        <begin position="1"/>
        <end position="24"/>
    </location>
</feature>
<protein>
    <submittedName>
        <fullName evidence="2">Uncharacterized protein</fullName>
    </submittedName>
</protein>
<dbReference type="Proteomes" id="UP000244722">
    <property type="component" value="Unassembled WGS sequence"/>
</dbReference>
<feature type="compositionally biased region" description="Basic and acidic residues" evidence="1">
    <location>
        <begin position="1"/>
        <end position="14"/>
    </location>
</feature>
<evidence type="ECO:0000313" key="2">
    <source>
        <dbReference type="EMBL" id="PUU81046.1"/>
    </source>
</evidence>
<comment type="caution">
    <text evidence="2">The sequence shown here is derived from an EMBL/GenBank/DDBJ whole genome shotgun (WGS) entry which is preliminary data.</text>
</comment>